<dbReference type="EMBL" id="CP001291">
    <property type="protein sequence ID" value="ACK69889.1"/>
    <property type="molecule type" value="Genomic_DNA"/>
</dbReference>
<dbReference type="AlphaFoldDB" id="B7K8C9"/>
<proteinExistence type="predicted"/>
<keyword evidence="1" id="KW-0472">Membrane</keyword>
<protein>
    <submittedName>
        <fullName evidence="2">Uncharacterized protein</fullName>
    </submittedName>
</protein>
<gene>
    <name evidence="2" type="ordered locus">PCC7424_1447</name>
</gene>
<keyword evidence="1" id="KW-1133">Transmembrane helix</keyword>
<dbReference type="HOGENOM" id="CLU_205405_1_0_3"/>
<organism evidence="2 3">
    <name type="scientific">Gloeothece citriformis (strain PCC 7424)</name>
    <name type="common">Cyanothece sp. (strain PCC 7424)</name>
    <dbReference type="NCBI Taxonomy" id="65393"/>
    <lineage>
        <taxon>Bacteria</taxon>
        <taxon>Bacillati</taxon>
        <taxon>Cyanobacteriota</taxon>
        <taxon>Cyanophyceae</taxon>
        <taxon>Oscillatoriophycideae</taxon>
        <taxon>Chroococcales</taxon>
        <taxon>Aphanothecaceae</taxon>
        <taxon>Gloeothece</taxon>
        <taxon>Gloeothece citriformis</taxon>
    </lineage>
</organism>
<dbReference type="Proteomes" id="UP000002384">
    <property type="component" value="Chromosome"/>
</dbReference>
<sequence>MFNGGVISIMDAKLVMLILTGLFIVSCLFFGTKNGFYDSDNYHGNGSAH</sequence>
<dbReference type="STRING" id="65393.PCC7424_1447"/>
<reference evidence="3" key="1">
    <citation type="journal article" date="2011" name="MBio">
        <title>Novel metabolic attributes of the genus Cyanothece, comprising a group of unicellular nitrogen-fixing Cyanobacteria.</title>
        <authorList>
            <person name="Bandyopadhyay A."/>
            <person name="Elvitigala T."/>
            <person name="Welsh E."/>
            <person name="Stockel J."/>
            <person name="Liberton M."/>
            <person name="Min H."/>
            <person name="Sherman L.A."/>
            <person name="Pakrasi H.B."/>
        </authorList>
    </citation>
    <scope>NUCLEOTIDE SEQUENCE [LARGE SCALE GENOMIC DNA]</scope>
    <source>
        <strain evidence="3">PCC 7424</strain>
    </source>
</reference>
<keyword evidence="1" id="KW-0812">Transmembrane</keyword>
<keyword evidence="3" id="KW-1185">Reference proteome</keyword>
<feature type="transmembrane region" description="Helical" evidence="1">
    <location>
        <begin position="12"/>
        <end position="31"/>
    </location>
</feature>
<dbReference type="KEGG" id="cyc:PCC7424_1447"/>
<evidence type="ECO:0000313" key="2">
    <source>
        <dbReference type="EMBL" id="ACK69889.1"/>
    </source>
</evidence>
<accession>B7K8C9</accession>
<evidence type="ECO:0000313" key="3">
    <source>
        <dbReference type="Proteomes" id="UP000002384"/>
    </source>
</evidence>
<dbReference type="eggNOG" id="ENOG5033A3N">
    <property type="taxonomic scope" value="Bacteria"/>
</dbReference>
<evidence type="ECO:0000256" key="1">
    <source>
        <dbReference type="SAM" id="Phobius"/>
    </source>
</evidence>
<name>B7K8C9_GLOC7</name>